<feature type="region of interest" description="Disordered" evidence="4">
    <location>
        <begin position="249"/>
        <end position="274"/>
    </location>
</feature>
<dbReference type="eggNOG" id="COG4771">
    <property type="taxonomic scope" value="Bacteria"/>
</dbReference>
<dbReference type="RefSeq" id="WP_015814782.1">
    <property type="nucleotide sequence ID" value="NC_013037.1"/>
</dbReference>
<dbReference type="GO" id="GO:0009279">
    <property type="term" value="C:cell outer membrane"/>
    <property type="evidence" value="ECO:0007669"/>
    <property type="project" value="UniProtKB-SubCell"/>
</dbReference>
<feature type="domain" description="Outer membrane protein beta-barrel" evidence="6">
    <location>
        <begin position="485"/>
        <end position="939"/>
    </location>
</feature>
<dbReference type="AlphaFoldDB" id="C6VU59"/>
<keyword evidence="5" id="KW-0732">Signal</keyword>
<sequence length="946" mass="104391">MEAFKLILCLWLVSLVPALAQNTPGAGKITGIVLDSATRKPMRMASVSLLQARDSAYVSATITGGDGDFAFRKVAPGSYRLLVTFVGYKNVSRPVSVARDAHSDAGTLLMTEQGTDLSEVVIRQEIAPVTIKQDTLEFNAGAFKTQPNAQVEELLRKLPGIEVARDGSIKANGVAVNKVLVDGKPFFGNDPKMATRNLPADIVDKVQMYDQSSDQSQFSGVDDGDRERTINITIKKDKGKGYFGQNAVGVGPRTGGPRAVGPRSGGQSAASQSARYQARLNVNRFNNHNGGPNRQLSVIGQANNLNQQNFTMSDGNLPGPGSGGPQQVGQPGGEGSEGQVAPSNITTVAALGANYRTESNAVKWGKRTEMTASYFASRAVTTTDQQARRENILPGQSFIADQSSYSKNTMLSHRINGRFELPLDSLTSLRFTPNISFQTKDFRSSNASYSYRSPEDSLNKGLTNYNLRGYGLNAYNNLLLMRKYRKEGRSLSANLNSILTTGGTTAYNRSANTFFDTLTTPRGPQRIDQRNAQDQFAIQNTVNVSFTEPISFTQKLEFRYAYSNSYGKLLRNVADKSVETNGYDTRDSLLSRDFENTFETNRLGATFQTRRLRYTLAFGADAQLASLRPEDRSNDARYRTSYAYFMPNALFSYTFRGNKNLRLQYRTRVASPGITQLIPVADNSNPLNITTGNPTLRPEYYHNLTLSFNISARGGADNLFVFGSLNQSNNRIGLSTRTNASGVLVTTPVNTSGFVSANGFVSLGKKIQPLRLSVNLSTQGNLARNTNFINDADNVTTTTSLGQGIRLQSDYNGRIDYGLSARVTYQQARYSLLSQQNMQFWSQYATADVHWQLPGNLVITSDVTYIGNTGRAEGYNQRFLLWNAAIAKQFLRTRQAEVRLQVFDLLNQNRSLIRNTGDTYIEDVRSRVLKRYFLLTLVYNLRKFGS</sequence>
<evidence type="ECO:0000256" key="3">
    <source>
        <dbReference type="ARBA" id="ARBA00023237"/>
    </source>
</evidence>
<gene>
    <name evidence="7" type="ordered locus">Dfer_5348</name>
</gene>
<dbReference type="InterPro" id="IPR008969">
    <property type="entry name" value="CarboxyPept-like_regulatory"/>
</dbReference>
<evidence type="ECO:0000313" key="7">
    <source>
        <dbReference type="EMBL" id="ACT96541.1"/>
    </source>
</evidence>
<organism evidence="7 8">
    <name type="scientific">Dyadobacter fermentans (strain ATCC 700827 / DSM 18053 / CIP 107007 / KCTC 52180 / NS114)</name>
    <dbReference type="NCBI Taxonomy" id="471854"/>
    <lineage>
        <taxon>Bacteria</taxon>
        <taxon>Pseudomonadati</taxon>
        <taxon>Bacteroidota</taxon>
        <taxon>Cytophagia</taxon>
        <taxon>Cytophagales</taxon>
        <taxon>Spirosomataceae</taxon>
        <taxon>Dyadobacter</taxon>
    </lineage>
</organism>
<evidence type="ECO:0000259" key="6">
    <source>
        <dbReference type="Pfam" id="PF14905"/>
    </source>
</evidence>
<dbReference type="Gene3D" id="2.40.170.20">
    <property type="entry name" value="TonB-dependent receptor, beta-barrel domain"/>
    <property type="match status" value="1"/>
</dbReference>
<keyword evidence="2" id="KW-0472">Membrane</keyword>
<comment type="subcellular location">
    <subcellularLocation>
        <location evidence="1">Cell outer membrane</location>
    </subcellularLocation>
</comment>
<dbReference type="SUPFAM" id="SSF56935">
    <property type="entry name" value="Porins"/>
    <property type="match status" value="1"/>
</dbReference>
<dbReference type="EMBL" id="CP001619">
    <property type="protein sequence ID" value="ACT96541.1"/>
    <property type="molecule type" value="Genomic_DNA"/>
</dbReference>
<feature type="region of interest" description="Disordered" evidence="4">
    <location>
        <begin position="308"/>
        <end position="340"/>
    </location>
</feature>
<dbReference type="HOGENOM" id="CLU_012729_0_1_10"/>
<keyword evidence="3" id="KW-0998">Cell outer membrane</keyword>
<evidence type="ECO:0000256" key="1">
    <source>
        <dbReference type="ARBA" id="ARBA00004442"/>
    </source>
</evidence>
<feature type="chain" id="PRO_5002971917" description="Outer membrane protein beta-barrel domain-containing protein" evidence="5">
    <location>
        <begin position="21"/>
        <end position="946"/>
    </location>
</feature>
<dbReference type="Proteomes" id="UP000002011">
    <property type="component" value="Chromosome"/>
</dbReference>
<dbReference type="SUPFAM" id="SSF49464">
    <property type="entry name" value="Carboxypeptidase regulatory domain-like"/>
    <property type="match status" value="1"/>
</dbReference>
<evidence type="ECO:0000256" key="4">
    <source>
        <dbReference type="SAM" id="MobiDB-lite"/>
    </source>
</evidence>
<keyword evidence="8" id="KW-1185">Reference proteome</keyword>
<accession>C6VU59</accession>
<feature type="signal peptide" evidence="5">
    <location>
        <begin position="1"/>
        <end position="20"/>
    </location>
</feature>
<evidence type="ECO:0000313" key="8">
    <source>
        <dbReference type="Proteomes" id="UP000002011"/>
    </source>
</evidence>
<dbReference type="InterPro" id="IPR036942">
    <property type="entry name" value="Beta-barrel_TonB_sf"/>
</dbReference>
<dbReference type="Gene3D" id="2.60.40.1120">
    <property type="entry name" value="Carboxypeptidase-like, regulatory domain"/>
    <property type="match status" value="1"/>
</dbReference>
<evidence type="ECO:0000256" key="5">
    <source>
        <dbReference type="SAM" id="SignalP"/>
    </source>
</evidence>
<feature type="compositionally biased region" description="Low complexity" evidence="4">
    <location>
        <begin position="261"/>
        <end position="274"/>
    </location>
</feature>
<reference evidence="7 8" key="1">
    <citation type="journal article" date="2009" name="Stand. Genomic Sci.">
        <title>Complete genome sequence of Dyadobacter fermentans type strain (NS114).</title>
        <authorList>
            <person name="Lang E."/>
            <person name="Lapidus A."/>
            <person name="Chertkov O."/>
            <person name="Brettin T."/>
            <person name="Detter J.C."/>
            <person name="Han C."/>
            <person name="Copeland A."/>
            <person name="Glavina Del Rio T."/>
            <person name="Nolan M."/>
            <person name="Chen F."/>
            <person name="Lucas S."/>
            <person name="Tice H."/>
            <person name="Cheng J.F."/>
            <person name="Land M."/>
            <person name="Hauser L."/>
            <person name="Chang Y.J."/>
            <person name="Jeffries C.D."/>
            <person name="Kopitz M."/>
            <person name="Bruce D."/>
            <person name="Goodwin L."/>
            <person name="Pitluck S."/>
            <person name="Ovchinnikova G."/>
            <person name="Pati A."/>
            <person name="Ivanova N."/>
            <person name="Mavrommatis K."/>
            <person name="Chen A."/>
            <person name="Palaniappan K."/>
            <person name="Chain P."/>
            <person name="Bristow J."/>
            <person name="Eisen J.A."/>
            <person name="Markowitz V."/>
            <person name="Hugenholtz P."/>
            <person name="Goker M."/>
            <person name="Rohde M."/>
            <person name="Kyrpides N.C."/>
            <person name="Klenk H.P."/>
        </authorList>
    </citation>
    <scope>NUCLEOTIDE SEQUENCE [LARGE SCALE GENOMIC DNA]</scope>
    <source>
        <strain evidence="8">ATCC 700827 / DSM 18053 / CIP 107007 / KCTC 52180 / NS114</strain>
    </source>
</reference>
<dbReference type="InterPro" id="IPR041700">
    <property type="entry name" value="OMP_b-brl_3"/>
</dbReference>
<name>C6VU59_DYAFD</name>
<dbReference type="STRING" id="471854.Dfer_5348"/>
<dbReference type="Pfam" id="PF13620">
    <property type="entry name" value="CarboxypepD_reg"/>
    <property type="match status" value="1"/>
</dbReference>
<dbReference type="KEGG" id="dfe:Dfer_5348"/>
<protein>
    <recommendedName>
        <fullName evidence="6">Outer membrane protein beta-barrel domain-containing protein</fullName>
    </recommendedName>
</protein>
<dbReference type="Pfam" id="PF14905">
    <property type="entry name" value="OMP_b-brl_3"/>
    <property type="match status" value="1"/>
</dbReference>
<feature type="compositionally biased region" description="Gly residues" evidence="4">
    <location>
        <begin position="318"/>
        <end position="336"/>
    </location>
</feature>
<evidence type="ECO:0000256" key="2">
    <source>
        <dbReference type="ARBA" id="ARBA00023136"/>
    </source>
</evidence>
<proteinExistence type="predicted"/>